<evidence type="ECO:0000259" key="2">
    <source>
        <dbReference type="Pfam" id="PF18989"/>
    </source>
</evidence>
<feature type="signal peptide" evidence="1">
    <location>
        <begin position="1"/>
        <end position="29"/>
    </location>
</feature>
<dbReference type="InterPro" id="IPR017853">
    <property type="entry name" value="GH"/>
</dbReference>
<dbReference type="InterPro" id="IPR043780">
    <property type="entry name" value="DUF5722"/>
</dbReference>
<reference evidence="3 4" key="1">
    <citation type="submission" date="2021-04" db="EMBL/GenBank/DDBJ databases">
        <title>Paenibacillus sp. DLE-14 whole genome sequence.</title>
        <authorList>
            <person name="Ham Y.J."/>
        </authorList>
    </citation>
    <scope>NUCLEOTIDE SEQUENCE [LARGE SCALE GENOMIC DNA]</scope>
    <source>
        <strain evidence="3 4">DLE-14</strain>
    </source>
</reference>
<proteinExistence type="predicted"/>
<evidence type="ECO:0000313" key="4">
    <source>
        <dbReference type="Proteomes" id="UP000673394"/>
    </source>
</evidence>
<gene>
    <name evidence="3" type="ORF">I8J30_02085</name>
</gene>
<sequence>MKRVKRWMIWMTCLTVLIPFIPSPKAAEAAVLQTDIGSFEAGTDGWQWGSNVTGLSNVTSSLNGPQTPYGGNRMGELSTSSAAGTAWRSTYKNFSPALNVSATPYFHGAFNTYGINPSHTQFEVRITFTSGTQTLVSTQAIAGDSWNELSVDLSGWAYRTGITQIEVAYRSVTYTSAWNGKHQLDNIGFSAYPATYPGSISSVSASSAQITAAGTYNTASSVQLDLIELQTYEQYNINTTYTPDATQTVTPSGGVASFSLSTARYVSSRDKAYSKFVVINHTTKKLVASPTYVTQQTASVNTFAFPTASSIKGLQVQTVDDAQKLGISHAALNVSFNELFLDNATGAIPFVMDGTTYYFKQSYINGLDHDIKTLSDDDVIVSLILIMYNAAGTINSKLLHPDYAGGTVAAINTTNADGVRYWKAGAEFLASRYTRSDELYGRAVNYIVGNEVNSQAYWYDMGNKQLQDFVEQYARAYRIAETAVKKYYSNARTYISLDHFWNGSVGSDALRTYKGKGIMDEFNKRITAEGNIPWNIAYHPYPEDLFDPAIWNDTSVTNSPSSVRINFKNLQVLTDYIGASNYLYGGNKRRIILSEQGFHSLSNSLADQKTQAAAYAYSYYKAKFLGGIDSFILHRHVDHGGEGGLNLGLWTRDTTKSVLYAPKDPKYIYNVFQKIDTSDSQAVTDFAKAIIGISDWATVIPGYNASLLADRTPPVVGTLSSAGSITPTANVSTFESSTDGWSISEYSQSAAAVSSFANSPGTPFSGTKAYEINMNNATTGDGEGGARAEKGITKVFASPINVTSTPKFQFALDSYGACPGATQYNVTVRIYSGTKIIEGKATATPDTWNKYSMDLSGWAYKGSIDKIKIWYSANSTSIWNAYYQVDQIGFSS</sequence>
<dbReference type="RefSeq" id="WP_210654940.1">
    <property type="nucleotide sequence ID" value="NZ_JAGKSP010000001.1"/>
</dbReference>
<organism evidence="3 4">
    <name type="scientific">Paenibacillus lignilyticus</name>
    <dbReference type="NCBI Taxonomy" id="1172615"/>
    <lineage>
        <taxon>Bacteria</taxon>
        <taxon>Bacillati</taxon>
        <taxon>Bacillota</taxon>
        <taxon>Bacilli</taxon>
        <taxon>Bacillales</taxon>
        <taxon>Paenibacillaceae</taxon>
        <taxon>Paenibacillus</taxon>
    </lineage>
</organism>
<comment type="caution">
    <text evidence="3">The sequence shown here is derived from an EMBL/GenBank/DDBJ whole genome shotgun (WGS) entry which is preliminary data.</text>
</comment>
<evidence type="ECO:0000313" key="3">
    <source>
        <dbReference type="EMBL" id="MBP3961484.1"/>
    </source>
</evidence>
<feature type="chain" id="PRO_5046189147" description="DUF5722 domain-containing protein" evidence="1">
    <location>
        <begin position="30"/>
        <end position="892"/>
    </location>
</feature>
<protein>
    <recommendedName>
        <fullName evidence="2">DUF5722 domain-containing protein</fullName>
    </recommendedName>
</protein>
<keyword evidence="4" id="KW-1185">Reference proteome</keyword>
<evidence type="ECO:0000256" key="1">
    <source>
        <dbReference type="SAM" id="SignalP"/>
    </source>
</evidence>
<dbReference type="EMBL" id="JAGKSP010000001">
    <property type="protein sequence ID" value="MBP3961484.1"/>
    <property type="molecule type" value="Genomic_DNA"/>
</dbReference>
<dbReference type="Gene3D" id="2.60.120.260">
    <property type="entry name" value="Galactose-binding domain-like"/>
    <property type="match status" value="2"/>
</dbReference>
<dbReference type="Proteomes" id="UP000673394">
    <property type="component" value="Unassembled WGS sequence"/>
</dbReference>
<feature type="domain" description="DUF5722" evidence="2">
    <location>
        <begin position="305"/>
        <end position="699"/>
    </location>
</feature>
<name>A0ABS5C664_9BACL</name>
<keyword evidence="1" id="KW-0732">Signal</keyword>
<accession>A0ABS5C664</accession>
<dbReference type="SUPFAM" id="SSF51445">
    <property type="entry name" value="(Trans)glycosidases"/>
    <property type="match status" value="1"/>
</dbReference>
<dbReference type="Pfam" id="PF18989">
    <property type="entry name" value="DUF5722"/>
    <property type="match status" value="1"/>
</dbReference>